<gene>
    <name evidence="1" type="ORF">FHK87_10760</name>
</gene>
<keyword evidence="2" id="KW-1185">Reference proteome</keyword>
<comment type="caution">
    <text evidence="1">The sequence shown here is derived from an EMBL/GenBank/DDBJ whole genome shotgun (WGS) entry which is preliminary data.</text>
</comment>
<reference evidence="1 2" key="1">
    <citation type="submission" date="2019-06" db="EMBL/GenBank/DDBJ databases">
        <authorList>
            <person name="Meng X."/>
        </authorList>
    </citation>
    <scope>NUCLEOTIDE SEQUENCE [LARGE SCALE GENOMIC DNA]</scope>
    <source>
        <strain evidence="1 2">M625</strain>
    </source>
</reference>
<accession>A0A504JK88</accession>
<name>A0A504JK88_9FLAO</name>
<organism evidence="1 2">
    <name type="scientific">Aquimarina algicola</name>
    <dbReference type="NCBI Taxonomy" id="2589995"/>
    <lineage>
        <taxon>Bacteria</taxon>
        <taxon>Pseudomonadati</taxon>
        <taxon>Bacteroidota</taxon>
        <taxon>Flavobacteriia</taxon>
        <taxon>Flavobacteriales</taxon>
        <taxon>Flavobacteriaceae</taxon>
        <taxon>Aquimarina</taxon>
    </lineage>
</organism>
<evidence type="ECO:0000313" key="1">
    <source>
        <dbReference type="EMBL" id="TPN88043.1"/>
    </source>
</evidence>
<protein>
    <submittedName>
        <fullName evidence="1">Uncharacterized protein</fullName>
    </submittedName>
</protein>
<dbReference type="Proteomes" id="UP000315540">
    <property type="component" value="Unassembled WGS sequence"/>
</dbReference>
<dbReference type="RefSeq" id="WP_140592682.1">
    <property type="nucleotide sequence ID" value="NZ_VFWZ01000002.1"/>
</dbReference>
<dbReference type="AlphaFoldDB" id="A0A504JK88"/>
<evidence type="ECO:0000313" key="2">
    <source>
        <dbReference type="Proteomes" id="UP000315540"/>
    </source>
</evidence>
<sequence length="284" mass="33362">MQILNKELTLSIHEDCEFYDFGMIQHTSMKGKAKTIKDKYTATIEKQFLSKDSRGYLYNVEIRDQKHSNTDEVFKTEEVFAFLLQKLVLYTNNHGEISSIVNLNQIKEDWYDQAKSIKQNYKHFVANIEETIDSLEFLIRNPIEYINFIKKSQIYSLLFPDYYDHNLEHKIEIEQQKVIERFFDTVALPLELKTKLSGFNTITNGFQLIRSGRLDKYHFDKEGASELFSDLYSIHESALNFEASYLETYDLNSNNTTDKANTMLGVKVNDVYQVKEVCNLSKRK</sequence>
<dbReference type="OrthoDB" id="1438984at2"/>
<dbReference type="EMBL" id="VFWZ01000002">
    <property type="protein sequence ID" value="TPN88043.1"/>
    <property type="molecule type" value="Genomic_DNA"/>
</dbReference>
<proteinExistence type="predicted"/>